<dbReference type="InterPro" id="IPR009662">
    <property type="entry name" value="Malonate_deCO2ase_dsu"/>
</dbReference>
<evidence type="ECO:0000313" key="8">
    <source>
        <dbReference type="Proteomes" id="UP000064137"/>
    </source>
</evidence>
<dbReference type="KEGG" id="por:APT59_12030"/>
<dbReference type="OrthoDB" id="120290at2"/>
<gene>
    <name evidence="4" type="primary">mdcC</name>
    <name evidence="7" type="ORF">APT59_12030</name>
</gene>
<dbReference type="NCBIfam" id="NF002293">
    <property type="entry name" value="PRK01220.1"/>
    <property type="match status" value="1"/>
</dbReference>
<keyword evidence="2 4" id="KW-0963">Cytoplasm</keyword>
<dbReference type="EMBL" id="CP013987">
    <property type="protein sequence ID" value="ALZ84882.1"/>
    <property type="molecule type" value="Genomic_DNA"/>
</dbReference>
<dbReference type="GO" id="GO:0000036">
    <property type="term" value="F:acyl carrier activity"/>
    <property type="evidence" value="ECO:0007669"/>
    <property type="project" value="UniProtKB-UniRule"/>
</dbReference>
<evidence type="ECO:0000256" key="4">
    <source>
        <dbReference type="HAMAP-Rule" id="MF_00710"/>
    </source>
</evidence>
<reference evidence="7 8" key="1">
    <citation type="submission" date="2016-01" db="EMBL/GenBank/DDBJ databases">
        <title>Annotation of Pseudomonas oryzihabitans USDA-ARS-USMARC-56511.</title>
        <authorList>
            <person name="Harhay G.P."/>
            <person name="Harhay D.M."/>
            <person name="Smith T.P.L."/>
            <person name="Bono J.L."/>
            <person name="Heaton M.P."/>
            <person name="Clawson M.L."/>
            <person name="Chitko-Mckown C.G."/>
            <person name="Capik S.F."/>
            <person name="DeDonder K.D."/>
            <person name="Apley M.D."/>
            <person name="Lubbers B.V."/>
            <person name="White B.J."/>
            <person name="Larson R.L."/>
        </authorList>
    </citation>
    <scope>NUCLEOTIDE SEQUENCE [LARGE SCALE GENOMIC DNA]</scope>
    <source>
        <strain evidence="7 8">USDA-ARS-USMARC-56511</strain>
    </source>
</reference>
<dbReference type="AlphaFoldDB" id="A0A0U4WHS3"/>
<organism evidence="7 8">
    <name type="scientific">Pseudomonas oryzihabitans</name>
    <dbReference type="NCBI Taxonomy" id="47885"/>
    <lineage>
        <taxon>Bacteria</taxon>
        <taxon>Pseudomonadati</taxon>
        <taxon>Pseudomonadota</taxon>
        <taxon>Gammaproteobacteria</taxon>
        <taxon>Pseudomonadales</taxon>
        <taxon>Pseudomonadaceae</taxon>
        <taxon>Pseudomonas</taxon>
    </lineage>
</organism>
<name>A0A0U4WHS3_9PSED</name>
<evidence type="ECO:0000256" key="5">
    <source>
        <dbReference type="NCBIfam" id="TIGR03130"/>
    </source>
</evidence>
<evidence type="ECO:0000256" key="3">
    <source>
        <dbReference type="ARBA" id="ARBA00022553"/>
    </source>
</evidence>
<accession>A0A0U4WHS3</accession>
<protein>
    <recommendedName>
        <fullName evidence="4 5">Malonate decarboxylase acyl carrier protein</fullName>
    </recommendedName>
    <alternativeName>
        <fullName evidence="4">Malonate decarboxylase subunit delta</fullName>
    </alternativeName>
</protein>
<keyword evidence="3 4" id="KW-0597">Phosphoprotein</keyword>
<dbReference type="NCBIfam" id="TIGR03130">
    <property type="entry name" value="malonate_delta"/>
    <property type="match status" value="1"/>
</dbReference>
<comment type="PTM">
    <text evidence="4 6">Covalently binds the prosthetic group of malonate decarboxylase.</text>
</comment>
<evidence type="ECO:0000313" key="7">
    <source>
        <dbReference type="EMBL" id="ALZ84882.1"/>
    </source>
</evidence>
<feature type="modified residue" description="O-(phosphoribosyl dephospho-coenzyme A)serine" evidence="4 6">
    <location>
        <position position="25"/>
    </location>
</feature>
<sequence>MEHFTCSYPASQRRQGRALVGCVGSGDLEVLLEPANADFTLKVTTSVNGSEPRWRALFDRLFATREDLPALTLDIHDFGATPGVVRLRLEQGLETLDLEESTHG</sequence>
<evidence type="ECO:0000256" key="2">
    <source>
        <dbReference type="ARBA" id="ARBA00022490"/>
    </source>
</evidence>
<dbReference type="InterPro" id="IPR023439">
    <property type="entry name" value="Mal_deCO2ase/Cit_lyase_ACP"/>
</dbReference>
<proteinExistence type="inferred from homology"/>
<comment type="similarity">
    <text evidence="4">Belongs to the MdcC family.</text>
</comment>
<comment type="subcellular location">
    <subcellularLocation>
        <location evidence="1 4">Cytoplasm</location>
    </subcellularLocation>
</comment>
<dbReference type="Pfam" id="PF06857">
    <property type="entry name" value="ACP"/>
    <property type="match status" value="1"/>
</dbReference>
<dbReference type="GO" id="GO:0005737">
    <property type="term" value="C:cytoplasm"/>
    <property type="evidence" value="ECO:0007669"/>
    <property type="project" value="UniProtKB-SubCell"/>
</dbReference>
<evidence type="ECO:0000256" key="6">
    <source>
        <dbReference type="PIRSR" id="PIRSR609662-50"/>
    </source>
</evidence>
<dbReference type="HAMAP" id="MF_00710">
    <property type="entry name" value="Malonate_deCO2ase_dsu"/>
    <property type="match status" value="1"/>
</dbReference>
<dbReference type="Proteomes" id="UP000064137">
    <property type="component" value="Chromosome"/>
</dbReference>
<evidence type="ECO:0000256" key="1">
    <source>
        <dbReference type="ARBA" id="ARBA00004496"/>
    </source>
</evidence>
<dbReference type="RefSeq" id="WP_059315057.1">
    <property type="nucleotide sequence ID" value="NZ_CP013987.1"/>
</dbReference>
<comment type="function">
    <text evidence="4">Subunit of malonate decarboxylase, it is an acyl carrier protein to which acetyl and malonyl thioester residues are bound via a 2'-(5''-phosphoribosyl)-3'-dephospho-CoA prosthetic group and turn over during the catalytic mechanism.</text>
</comment>